<evidence type="ECO:0008006" key="5">
    <source>
        <dbReference type="Google" id="ProtNLM"/>
    </source>
</evidence>
<organism evidence="3 4">
    <name type="scientific">Methylomagnum ishizawai</name>
    <dbReference type="NCBI Taxonomy" id="1760988"/>
    <lineage>
        <taxon>Bacteria</taxon>
        <taxon>Pseudomonadati</taxon>
        <taxon>Pseudomonadota</taxon>
        <taxon>Gammaproteobacteria</taxon>
        <taxon>Methylococcales</taxon>
        <taxon>Methylococcaceae</taxon>
        <taxon>Methylomagnum</taxon>
    </lineage>
</organism>
<keyword evidence="1" id="KW-0175">Coiled coil</keyword>
<protein>
    <recommendedName>
        <fullName evidence="5">Relaxasome subunit MobC</fullName>
    </recommendedName>
</protein>
<dbReference type="EMBL" id="FXAM01000007">
    <property type="protein sequence ID" value="SMF97915.1"/>
    <property type="molecule type" value="Genomic_DNA"/>
</dbReference>
<proteinExistence type="predicted"/>
<name>A0A1Y6DES3_9GAMM</name>
<evidence type="ECO:0000313" key="3">
    <source>
        <dbReference type="EMBL" id="SMF97915.1"/>
    </source>
</evidence>
<sequence>MGCDTSFRGITEDRGQPWRADKLDKLREKRDALNARIQQELNRENARKRKADTRRKILAGAAVLDDAEKHPKHKAELWKLLDSFLARPDDRALFGLEPLADGKDGSAKPEKVARGIAEQPAEPPTPAATGGEEPTA</sequence>
<feature type="compositionally biased region" description="Low complexity" evidence="2">
    <location>
        <begin position="127"/>
        <end position="136"/>
    </location>
</feature>
<dbReference type="RefSeq" id="WP_085216912.1">
    <property type="nucleotide sequence ID" value="NZ_FXAM01000007.1"/>
</dbReference>
<accession>A0A1Y6DES3</accession>
<gene>
    <name evidence="3" type="ORF">SAMN02949497_4772</name>
</gene>
<feature type="compositionally biased region" description="Basic and acidic residues" evidence="2">
    <location>
        <begin position="100"/>
        <end position="113"/>
    </location>
</feature>
<keyword evidence="4" id="KW-1185">Reference proteome</keyword>
<dbReference type="OrthoDB" id="6707589at2"/>
<evidence type="ECO:0000256" key="2">
    <source>
        <dbReference type="SAM" id="MobiDB-lite"/>
    </source>
</evidence>
<dbReference type="Proteomes" id="UP000192923">
    <property type="component" value="Unassembled WGS sequence"/>
</dbReference>
<feature type="coiled-coil region" evidence="1">
    <location>
        <begin position="23"/>
        <end position="56"/>
    </location>
</feature>
<evidence type="ECO:0000313" key="4">
    <source>
        <dbReference type="Proteomes" id="UP000192923"/>
    </source>
</evidence>
<evidence type="ECO:0000256" key="1">
    <source>
        <dbReference type="SAM" id="Coils"/>
    </source>
</evidence>
<reference evidence="3 4" key="1">
    <citation type="submission" date="2016-12" db="EMBL/GenBank/DDBJ databases">
        <authorList>
            <person name="Song W.-J."/>
            <person name="Kurnit D.M."/>
        </authorList>
    </citation>
    <scope>NUCLEOTIDE SEQUENCE [LARGE SCALE GENOMIC DNA]</scope>
    <source>
        <strain evidence="3 4">175</strain>
    </source>
</reference>
<feature type="region of interest" description="Disordered" evidence="2">
    <location>
        <begin position="96"/>
        <end position="136"/>
    </location>
</feature>
<dbReference type="AlphaFoldDB" id="A0A1Y6DES3"/>